<dbReference type="GO" id="GO:0016020">
    <property type="term" value="C:membrane"/>
    <property type="evidence" value="ECO:0007669"/>
    <property type="project" value="UniProtKB-SubCell"/>
</dbReference>
<dbReference type="GO" id="GO:0050290">
    <property type="term" value="F:sphingomyelin phosphodiesterase D activity"/>
    <property type="evidence" value="ECO:0007669"/>
    <property type="project" value="InterPro"/>
</dbReference>
<accession>A0A8B8GEV3</accession>
<feature type="transmembrane region" description="Helical" evidence="5">
    <location>
        <begin position="749"/>
        <end position="768"/>
    </location>
</feature>
<keyword evidence="6" id="KW-1185">Reference proteome</keyword>
<evidence type="ECO:0000313" key="7">
    <source>
        <dbReference type="RefSeq" id="XP_025421177.1"/>
    </source>
</evidence>
<dbReference type="GO" id="GO:0006685">
    <property type="term" value="P:sphingomyelin catabolic process"/>
    <property type="evidence" value="ECO:0007669"/>
    <property type="project" value="TreeGrafter"/>
</dbReference>
<dbReference type="PANTHER" id="PTHR12988">
    <property type="entry name" value="SPHINGOMYELIN PHOSPHODIESTERASE 4"/>
    <property type="match status" value="1"/>
</dbReference>
<dbReference type="OrthoDB" id="10251508at2759"/>
<dbReference type="PANTHER" id="PTHR12988:SF6">
    <property type="entry name" value="SPHINGOMYELIN PHOSPHODIESTERASE 4"/>
    <property type="match status" value="1"/>
</dbReference>
<organism evidence="6 7">
    <name type="scientific">Sipha flava</name>
    <name type="common">yellow sugarcane aphid</name>
    <dbReference type="NCBI Taxonomy" id="143950"/>
    <lineage>
        <taxon>Eukaryota</taxon>
        <taxon>Metazoa</taxon>
        <taxon>Ecdysozoa</taxon>
        <taxon>Arthropoda</taxon>
        <taxon>Hexapoda</taxon>
        <taxon>Insecta</taxon>
        <taxon>Pterygota</taxon>
        <taxon>Neoptera</taxon>
        <taxon>Paraneoptera</taxon>
        <taxon>Hemiptera</taxon>
        <taxon>Sternorrhyncha</taxon>
        <taxon>Aphidomorpha</taxon>
        <taxon>Aphidoidea</taxon>
        <taxon>Aphididae</taxon>
        <taxon>Sipha</taxon>
    </lineage>
</organism>
<evidence type="ECO:0000256" key="5">
    <source>
        <dbReference type="SAM" id="Phobius"/>
    </source>
</evidence>
<dbReference type="GO" id="GO:0046475">
    <property type="term" value="P:glycerophospholipid catabolic process"/>
    <property type="evidence" value="ECO:0007669"/>
    <property type="project" value="TreeGrafter"/>
</dbReference>
<name>A0A8B8GEV3_9HEMI</name>
<sequence length="782" mass="92136">MFSYPPVSSAHTVDGSFDGYHVAVAPTSLRMVSSGNSRWSSSHSLTERIRLMSTYIEEENENDLYALFYEIVTEIFGRGNCQGWELDKLRLKKFDDQKYISREQNIVFNFLCSSGNIFKLCYKLLSNSLIKFTIYFSDLPIELQQKLERSYGQSYYGSRLLFNLDSNLPIGLSLNSFEYYMFNFALYGLKLAVDDFSNYHVDLHETSVYKSLCLDYFGYFLPLQNFASMIQPQLTFNVLSSVPNQKQYTRTSKLLNFIKKDVAYNDLSNDKAVSSSWVLTSEATWRSELVSFYFADIWLSCNISSVPSINLTKLIRCFIKHLHIYSNLAKHQPQDNLKSILLARHSIKIYQYLSYYMDCWPQDFSFRLLLENWLCFIQPWRYDNLSNQQYSITENEMNDKWRVFITRNLLCYTKLFYFAIKRFTCIDICSPRYSVMVFRLLKVFTHPYLIKIILDIEHMYISNHQSHKKWNLLMSECFIEAEGPLFKYELMFSEERTQEYKLFCLKLHKSLDHVTTELNRFQEDKKNRNNSSMLELILSPKKNNISDYTLSEWEDIQKHLNSSLTLMEQIINTNVTSDPMMGNLSAWSVSGISGISNSSIFNNSHSLFNRSNMVKTFKSNTLNSSLRSSNVAKEWEIDPDYLEALSYENYFLVELSKFLRNTVECYLNSHIQQLSSKNNLLAGVIRQALLREPMKIFSYEPRNDGSGRRVRTPKILPPTISFRWIASYFNVTWILFLLTLILFFNNCRFWIGLFYAIRIIYYCLKYLFGYAQPFKIDDYHEN</sequence>
<evidence type="ECO:0000256" key="4">
    <source>
        <dbReference type="ARBA" id="ARBA00023136"/>
    </source>
</evidence>
<dbReference type="Proteomes" id="UP000694846">
    <property type="component" value="Unplaced"/>
</dbReference>
<dbReference type="RefSeq" id="XP_025421177.1">
    <property type="nucleotide sequence ID" value="XM_025565392.1"/>
</dbReference>
<keyword evidence="4 5" id="KW-0472">Membrane</keyword>
<gene>
    <name evidence="7" type="primary">LOC112691236</name>
</gene>
<protein>
    <submittedName>
        <fullName evidence="7">Sphingomyelin phosphodiesterase 4</fullName>
    </submittedName>
</protein>
<comment type="subcellular location">
    <subcellularLocation>
        <location evidence="1">Membrane</location>
        <topology evidence="1">Single-pass membrane protein</topology>
    </subcellularLocation>
</comment>
<keyword evidence="3 5" id="KW-1133">Transmembrane helix</keyword>
<dbReference type="AlphaFoldDB" id="A0A8B8GEV3"/>
<evidence type="ECO:0000256" key="2">
    <source>
        <dbReference type="ARBA" id="ARBA00022692"/>
    </source>
</evidence>
<dbReference type="InterPro" id="IPR024129">
    <property type="entry name" value="Sphingomy_SMPD4"/>
</dbReference>
<proteinExistence type="predicted"/>
<dbReference type="GeneID" id="112691236"/>
<dbReference type="Pfam" id="PF14724">
    <property type="entry name" value="mit_SMPDase"/>
    <property type="match status" value="2"/>
</dbReference>
<reference evidence="7" key="1">
    <citation type="submission" date="2025-08" db="UniProtKB">
        <authorList>
            <consortium name="RefSeq"/>
        </authorList>
    </citation>
    <scope>IDENTIFICATION</scope>
    <source>
        <tissue evidence="7">Whole body</tissue>
    </source>
</reference>
<keyword evidence="2 5" id="KW-0812">Transmembrane</keyword>
<feature type="transmembrane region" description="Helical" evidence="5">
    <location>
        <begin position="724"/>
        <end position="744"/>
    </location>
</feature>
<evidence type="ECO:0000313" key="6">
    <source>
        <dbReference type="Proteomes" id="UP000694846"/>
    </source>
</evidence>
<evidence type="ECO:0000256" key="3">
    <source>
        <dbReference type="ARBA" id="ARBA00022989"/>
    </source>
</evidence>
<evidence type="ECO:0000256" key="1">
    <source>
        <dbReference type="ARBA" id="ARBA00004167"/>
    </source>
</evidence>
<dbReference type="GO" id="GO:0046513">
    <property type="term" value="P:ceramide biosynthetic process"/>
    <property type="evidence" value="ECO:0007669"/>
    <property type="project" value="TreeGrafter"/>
</dbReference>